<dbReference type="Proteomes" id="UP000472271">
    <property type="component" value="Chromosome 11"/>
</dbReference>
<evidence type="ECO:0000313" key="3">
    <source>
        <dbReference type="Proteomes" id="UP000472271"/>
    </source>
</evidence>
<sequence length="103" mass="10914">MPQYSDLEQAINTLVTQFHSASADNGSTLKTDEFKGLLSSQLPNLVKGCGTDQGLSEILQKMGVGDGEGISFKHFWTLIQNVATSQHGLLSGNPGSSCSCILL</sequence>
<dbReference type="OrthoDB" id="8442111at2759"/>
<accession>A0A672ZAU6</accession>
<dbReference type="CDD" id="cd05022">
    <property type="entry name" value="S-100A13"/>
    <property type="match status" value="1"/>
</dbReference>
<keyword evidence="3" id="KW-1185">Reference proteome</keyword>
<reference evidence="2" key="2">
    <citation type="submission" date="2025-08" db="UniProtKB">
        <authorList>
            <consortium name="Ensembl"/>
        </authorList>
    </citation>
    <scope>IDENTIFICATION</scope>
</reference>
<gene>
    <name evidence="2" type="primary">s100v2</name>
</gene>
<dbReference type="InterPro" id="IPR011992">
    <property type="entry name" value="EF-hand-dom_pair"/>
</dbReference>
<organism evidence="2 3">
    <name type="scientific">Sphaeramia orbicularis</name>
    <name type="common">orbiculate cardinalfish</name>
    <dbReference type="NCBI Taxonomy" id="375764"/>
    <lineage>
        <taxon>Eukaryota</taxon>
        <taxon>Metazoa</taxon>
        <taxon>Chordata</taxon>
        <taxon>Craniata</taxon>
        <taxon>Vertebrata</taxon>
        <taxon>Euteleostomi</taxon>
        <taxon>Actinopterygii</taxon>
        <taxon>Neopterygii</taxon>
        <taxon>Teleostei</taxon>
        <taxon>Neoteleostei</taxon>
        <taxon>Acanthomorphata</taxon>
        <taxon>Gobiaria</taxon>
        <taxon>Kurtiformes</taxon>
        <taxon>Apogonoidei</taxon>
        <taxon>Apogonidae</taxon>
        <taxon>Apogoninae</taxon>
        <taxon>Sphaeramia</taxon>
    </lineage>
</organism>
<reference evidence="2" key="3">
    <citation type="submission" date="2025-09" db="UniProtKB">
        <authorList>
            <consortium name="Ensembl"/>
        </authorList>
    </citation>
    <scope>IDENTIFICATION</scope>
</reference>
<dbReference type="InterPro" id="IPR013787">
    <property type="entry name" value="S100_Ca-bd_sub"/>
</dbReference>
<name>A0A672ZAU6_9TELE</name>
<dbReference type="Pfam" id="PF01023">
    <property type="entry name" value="S_100"/>
    <property type="match status" value="1"/>
</dbReference>
<feature type="domain" description="S100/CaBP-9k-type calcium binding subdomain" evidence="1">
    <location>
        <begin position="7"/>
        <end position="47"/>
    </location>
</feature>
<dbReference type="Gene3D" id="1.10.238.10">
    <property type="entry name" value="EF-hand"/>
    <property type="match status" value="1"/>
</dbReference>
<protein>
    <recommendedName>
        <fullName evidence="1">S100/CaBP-9k-type calcium binding subdomain domain-containing protein</fullName>
    </recommendedName>
</protein>
<proteinExistence type="predicted"/>
<evidence type="ECO:0000313" key="2">
    <source>
        <dbReference type="Ensembl" id="ENSSORP00005013985.1"/>
    </source>
</evidence>
<dbReference type="Ensembl" id="ENSSORT00005014404.1">
    <property type="protein sequence ID" value="ENSSORP00005013985.1"/>
    <property type="gene ID" value="ENSSORG00005007164.1"/>
</dbReference>
<dbReference type="SUPFAM" id="SSF47473">
    <property type="entry name" value="EF-hand"/>
    <property type="match status" value="1"/>
</dbReference>
<dbReference type="AlphaFoldDB" id="A0A672ZAU6"/>
<reference evidence="2" key="1">
    <citation type="submission" date="2019-06" db="EMBL/GenBank/DDBJ databases">
        <authorList>
            <consortium name="Wellcome Sanger Institute Data Sharing"/>
        </authorList>
    </citation>
    <scope>NUCLEOTIDE SEQUENCE [LARGE SCALE GENOMIC DNA]</scope>
</reference>
<dbReference type="SMART" id="SM01394">
    <property type="entry name" value="S_100"/>
    <property type="match status" value="1"/>
</dbReference>
<dbReference type="InParanoid" id="A0A672ZAU6"/>
<evidence type="ECO:0000259" key="1">
    <source>
        <dbReference type="SMART" id="SM01394"/>
    </source>
</evidence>